<feature type="transmembrane region" description="Helical" evidence="1">
    <location>
        <begin position="506"/>
        <end position="528"/>
    </location>
</feature>
<sequence length="557" mass="62854">MDPRKYNIYFHTHTISGIITAALLFVIFFAGSFSFFKDDISAWQRGQSVSGGQVDADYNHLLDSLSRNYNLMGRNIDFYFLRQGQGAYVNLSTSQDTTVSKPTAGGSVQRGRGRRAAGEDSAYFLYYFADKKPTTYAEGYDMGEFLYRLHFLAQLNQIPIHIGTPFGYLLAGIVAFLFLFALITGLFLHWDKIKSNFFLFRPWSKWKTVWTDMHTALGVIGFPFQFVFAVTGVVLIVNFALIAPFSKLLYDGDQQKVYEELQYNRTMPVEYTYTPLAEEFDMNAFVARWQETWKDSKISRIYIRNYNDKSMQVGIEAKPDAAVAFAGSGFAIEEIATGKVLSLKSPTADGNYIDGVKSIIYHLHFGDFGGKPLQIVFFVLGLMGCLVIISGIMIWLVARDKNNVPAYKRKFNFWAANFFLAGCLSMLPVTAFAFIMVKLLPEVNQSVIYDVYFYSWLVLGVYLMALRNLVSMNKQVLLLSVVLYAAVPIANGVGSGLWLWTTWKAGAFDIFFIDVLCIVIAAVCAFSYKKVKQQGRPFGVLKTPAKPKREALVKQPL</sequence>
<feature type="transmembrane region" description="Helical" evidence="1">
    <location>
        <begin position="451"/>
        <end position="470"/>
    </location>
</feature>
<dbReference type="EMBL" id="VNHX01000013">
    <property type="protein sequence ID" value="TYP94151.1"/>
    <property type="molecule type" value="Genomic_DNA"/>
</dbReference>
<comment type="caution">
    <text evidence="2">The sequence shown here is derived from an EMBL/GenBank/DDBJ whole genome shotgun (WGS) entry which is preliminary data.</text>
</comment>
<dbReference type="OrthoDB" id="6307929at2"/>
<feature type="transmembrane region" description="Helical" evidence="1">
    <location>
        <begin position="209"/>
        <end position="242"/>
    </location>
</feature>
<feature type="transmembrane region" description="Helical" evidence="1">
    <location>
        <begin position="477"/>
        <end position="500"/>
    </location>
</feature>
<feature type="transmembrane region" description="Helical" evidence="1">
    <location>
        <begin position="166"/>
        <end position="188"/>
    </location>
</feature>
<accession>A0A5S5DE45</accession>
<keyword evidence="1" id="KW-1133">Transmembrane helix</keyword>
<dbReference type="PANTHER" id="PTHR34219:SF3">
    <property type="entry name" value="BLL7967 PROTEIN"/>
    <property type="match status" value="1"/>
</dbReference>
<dbReference type="Proteomes" id="UP000325105">
    <property type="component" value="Unassembled WGS sequence"/>
</dbReference>
<keyword evidence="3" id="KW-1185">Reference proteome</keyword>
<dbReference type="AlphaFoldDB" id="A0A5S5DE45"/>
<protein>
    <submittedName>
        <fullName evidence="2">Putative iron-regulated membrane protein</fullName>
    </submittedName>
</protein>
<evidence type="ECO:0000313" key="3">
    <source>
        <dbReference type="Proteomes" id="UP000325105"/>
    </source>
</evidence>
<feature type="transmembrane region" description="Helical" evidence="1">
    <location>
        <begin position="418"/>
        <end position="439"/>
    </location>
</feature>
<feature type="transmembrane region" description="Helical" evidence="1">
    <location>
        <begin position="375"/>
        <end position="397"/>
    </location>
</feature>
<dbReference type="RefSeq" id="WP_148908972.1">
    <property type="nucleotide sequence ID" value="NZ_VNHX01000013.1"/>
</dbReference>
<organism evidence="2 3">
    <name type="scientific">Sphingobacterium allocomposti</name>
    <dbReference type="NCBI Taxonomy" id="415956"/>
    <lineage>
        <taxon>Bacteria</taxon>
        <taxon>Pseudomonadati</taxon>
        <taxon>Bacteroidota</taxon>
        <taxon>Sphingobacteriia</taxon>
        <taxon>Sphingobacteriales</taxon>
        <taxon>Sphingobacteriaceae</taxon>
        <taxon>Sphingobacterium</taxon>
    </lineage>
</organism>
<reference evidence="2 3" key="1">
    <citation type="submission" date="2019-07" db="EMBL/GenBank/DDBJ databases">
        <title>Genomic Encyclopedia of Archaeal and Bacterial Type Strains, Phase II (KMG-II): from individual species to whole genera.</title>
        <authorList>
            <person name="Goeker M."/>
        </authorList>
    </citation>
    <scope>NUCLEOTIDE SEQUENCE [LARGE SCALE GENOMIC DNA]</scope>
    <source>
        <strain evidence="2 3">DSM 18850</strain>
    </source>
</reference>
<proteinExistence type="predicted"/>
<evidence type="ECO:0000256" key="1">
    <source>
        <dbReference type="SAM" id="Phobius"/>
    </source>
</evidence>
<gene>
    <name evidence="2" type="ORF">BC792_11319</name>
</gene>
<name>A0A5S5DE45_9SPHI</name>
<dbReference type="InterPro" id="IPR005625">
    <property type="entry name" value="PepSY-ass_TM"/>
</dbReference>
<dbReference type="Pfam" id="PF03929">
    <property type="entry name" value="PepSY_TM"/>
    <property type="match status" value="1"/>
</dbReference>
<dbReference type="PANTHER" id="PTHR34219">
    <property type="entry name" value="IRON-REGULATED INNER MEMBRANE PROTEIN-RELATED"/>
    <property type="match status" value="1"/>
</dbReference>
<evidence type="ECO:0000313" key="2">
    <source>
        <dbReference type="EMBL" id="TYP94151.1"/>
    </source>
</evidence>
<keyword evidence="1" id="KW-0812">Transmembrane</keyword>
<feature type="transmembrane region" description="Helical" evidence="1">
    <location>
        <begin position="12"/>
        <end position="36"/>
    </location>
</feature>
<keyword evidence="1" id="KW-0472">Membrane</keyword>